<dbReference type="EMBL" id="CABFNQ020000680">
    <property type="protein sequence ID" value="CAH0022659.1"/>
    <property type="molecule type" value="Genomic_DNA"/>
</dbReference>
<dbReference type="OrthoDB" id="5149601at2759"/>
<evidence type="ECO:0000313" key="1">
    <source>
        <dbReference type="EMBL" id="CAH0022659.1"/>
    </source>
</evidence>
<comment type="caution">
    <text evidence="1">The sequence shown here is derived from an EMBL/GenBank/DDBJ whole genome shotgun (WGS) entry which is preliminary data.</text>
</comment>
<organism evidence="1 2">
    <name type="scientific">Clonostachys rhizophaga</name>
    <dbReference type="NCBI Taxonomy" id="160324"/>
    <lineage>
        <taxon>Eukaryota</taxon>
        <taxon>Fungi</taxon>
        <taxon>Dikarya</taxon>
        <taxon>Ascomycota</taxon>
        <taxon>Pezizomycotina</taxon>
        <taxon>Sordariomycetes</taxon>
        <taxon>Hypocreomycetidae</taxon>
        <taxon>Hypocreales</taxon>
        <taxon>Bionectriaceae</taxon>
        <taxon>Clonostachys</taxon>
    </lineage>
</organism>
<dbReference type="AlphaFoldDB" id="A0A9N9YMS2"/>
<keyword evidence="2" id="KW-1185">Reference proteome</keyword>
<protein>
    <submittedName>
        <fullName evidence="1">Uncharacterized protein</fullName>
    </submittedName>
</protein>
<name>A0A9N9YMS2_9HYPO</name>
<reference evidence="1" key="1">
    <citation type="submission" date="2021-10" db="EMBL/GenBank/DDBJ databases">
        <authorList>
            <person name="Piombo E."/>
        </authorList>
    </citation>
    <scope>NUCLEOTIDE SEQUENCE</scope>
</reference>
<gene>
    <name evidence="1" type="ORF">CRHIZ90672A_00014812</name>
</gene>
<feature type="non-terminal residue" evidence="1">
    <location>
        <position position="1"/>
    </location>
</feature>
<evidence type="ECO:0000313" key="2">
    <source>
        <dbReference type="Proteomes" id="UP000696573"/>
    </source>
</evidence>
<dbReference type="Proteomes" id="UP000696573">
    <property type="component" value="Unassembled WGS sequence"/>
</dbReference>
<accession>A0A9N9YMS2</accession>
<proteinExistence type="predicted"/>
<sequence length="272" mass="29007">GKLNGPLGFHALFSGQATGTALGRTSPNWDEILPVPNQPAPPNTVPLLDLDLHLYHLGVDAPVDYDVYKSFAEALSLTSIRTPGEIATGAEVAQAHVGASSQAVTSMSRPSADYVAAPTPSQRGLSTKPFSVHILPAALRASASDIGSHLSADQSQTSDFQIPGELAAFVQTSLQHLQCSGIVPGIARERAPMVCHDHLDHVQFMPDPIQVLLCVNPPQEVSEVKIYYSGQCERLTWIHGDVIILHAPCKVEASLVRCISVMVDSRGELVAQ</sequence>